<dbReference type="AlphaFoldDB" id="A0A9D4CW06"/>
<protein>
    <submittedName>
        <fullName evidence="1">Uncharacterized protein</fullName>
    </submittedName>
</protein>
<keyword evidence="2" id="KW-1185">Reference proteome</keyword>
<proteinExistence type="predicted"/>
<accession>A0A9D4CW06</accession>
<reference evidence="1" key="1">
    <citation type="journal article" date="2019" name="bioRxiv">
        <title>The Genome of the Zebra Mussel, Dreissena polymorpha: A Resource for Invasive Species Research.</title>
        <authorList>
            <person name="McCartney M.A."/>
            <person name="Auch B."/>
            <person name="Kono T."/>
            <person name="Mallez S."/>
            <person name="Zhang Y."/>
            <person name="Obille A."/>
            <person name="Becker A."/>
            <person name="Abrahante J.E."/>
            <person name="Garbe J."/>
            <person name="Badalamenti J.P."/>
            <person name="Herman A."/>
            <person name="Mangelson H."/>
            <person name="Liachko I."/>
            <person name="Sullivan S."/>
            <person name="Sone E.D."/>
            <person name="Koren S."/>
            <person name="Silverstein K.A.T."/>
            <person name="Beckman K.B."/>
            <person name="Gohl D.M."/>
        </authorList>
    </citation>
    <scope>NUCLEOTIDE SEQUENCE</scope>
    <source>
        <strain evidence="1">Duluth1</strain>
        <tissue evidence="1">Whole animal</tissue>
    </source>
</reference>
<dbReference type="Proteomes" id="UP000828390">
    <property type="component" value="Unassembled WGS sequence"/>
</dbReference>
<dbReference type="EMBL" id="JAIWYP010000011">
    <property type="protein sequence ID" value="KAH3733069.1"/>
    <property type="molecule type" value="Genomic_DNA"/>
</dbReference>
<gene>
    <name evidence="1" type="ORF">DPMN_039493</name>
</gene>
<reference evidence="1" key="2">
    <citation type="submission" date="2020-11" db="EMBL/GenBank/DDBJ databases">
        <authorList>
            <person name="McCartney M.A."/>
            <person name="Auch B."/>
            <person name="Kono T."/>
            <person name="Mallez S."/>
            <person name="Becker A."/>
            <person name="Gohl D.M."/>
            <person name="Silverstein K.A.T."/>
            <person name="Koren S."/>
            <person name="Bechman K.B."/>
            <person name="Herman A."/>
            <person name="Abrahante J.E."/>
            <person name="Garbe J."/>
        </authorList>
    </citation>
    <scope>NUCLEOTIDE SEQUENCE</scope>
    <source>
        <strain evidence="1">Duluth1</strain>
        <tissue evidence="1">Whole animal</tissue>
    </source>
</reference>
<evidence type="ECO:0000313" key="2">
    <source>
        <dbReference type="Proteomes" id="UP000828390"/>
    </source>
</evidence>
<name>A0A9D4CW06_DREPO</name>
<sequence>MHSNTMLKLDKVPFYCTFCNFRCTATADLLHHVKQYKRHAEEVARTGITDQQTLLRQSTNPVDPNSLVEVTDMETSADDSDEEQYIHTHSHQRPIINNGQADSCISNVYVLPPTSSSTTFTTPLNNEGTTRNPTPHLRTISDPCTSQISIQSIPVLSSLPIVNLTSTVSFTGVYNNAAKNPKTIQVSRQIIVPQ</sequence>
<organism evidence="1 2">
    <name type="scientific">Dreissena polymorpha</name>
    <name type="common">Zebra mussel</name>
    <name type="synonym">Mytilus polymorpha</name>
    <dbReference type="NCBI Taxonomy" id="45954"/>
    <lineage>
        <taxon>Eukaryota</taxon>
        <taxon>Metazoa</taxon>
        <taxon>Spiralia</taxon>
        <taxon>Lophotrochozoa</taxon>
        <taxon>Mollusca</taxon>
        <taxon>Bivalvia</taxon>
        <taxon>Autobranchia</taxon>
        <taxon>Heteroconchia</taxon>
        <taxon>Euheterodonta</taxon>
        <taxon>Imparidentia</taxon>
        <taxon>Neoheterodontei</taxon>
        <taxon>Myida</taxon>
        <taxon>Dreissenoidea</taxon>
        <taxon>Dreissenidae</taxon>
        <taxon>Dreissena</taxon>
    </lineage>
</organism>
<comment type="caution">
    <text evidence="1">The sequence shown here is derived from an EMBL/GenBank/DDBJ whole genome shotgun (WGS) entry which is preliminary data.</text>
</comment>
<evidence type="ECO:0000313" key="1">
    <source>
        <dbReference type="EMBL" id="KAH3733069.1"/>
    </source>
</evidence>